<evidence type="ECO:0000259" key="3">
    <source>
        <dbReference type="Pfam" id="PF25876"/>
    </source>
</evidence>
<evidence type="ECO:0000313" key="7">
    <source>
        <dbReference type="EMBL" id="SBT14179.1"/>
    </source>
</evidence>
<dbReference type="Proteomes" id="UP000092819">
    <property type="component" value="Unassembled WGS sequence"/>
</dbReference>
<dbReference type="PANTHER" id="PTHR30158">
    <property type="entry name" value="ACRA/E-RELATED COMPONENT OF DRUG EFFLUX TRANSPORTER"/>
    <property type="match status" value="1"/>
</dbReference>
<name>A0A1C3JGB3_9VIBR</name>
<dbReference type="Gene3D" id="2.40.30.170">
    <property type="match status" value="1"/>
</dbReference>
<dbReference type="Pfam" id="PF25917">
    <property type="entry name" value="BSH_RND"/>
    <property type="match status" value="1"/>
</dbReference>
<feature type="domain" description="Multidrug resistance protein MdtA-like C-terminal permuted SH3" evidence="6">
    <location>
        <begin position="318"/>
        <end position="382"/>
    </location>
</feature>
<evidence type="ECO:0000256" key="2">
    <source>
        <dbReference type="ARBA" id="ARBA00009477"/>
    </source>
</evidence>
<dbReference type="AlphaFoldDB" id="A0A1C3JGB3"/>
<dbReference type="InterPro" id="IPR058624">
    <property type="entry name" value="MdtA-like_HH"/>
</dbReference>
<dbReference type="SUPFAM" id="SSF111369">
    <property type="entry name" value="HlyD-like secretion proteins"/>
    <property type="match status" value="1"/>
</dbReference>
<organism evidence="7 8">
    <name type="scientific">Vibrio celticus</name>
    <dbReference type="NCBI Taxonomy" id="446372"/>
    <lineage>
        <taxon>Bacteria</taxon>
        <taxon>Pseudomonadati</taxon>
        <taxon>Pseudomonadota</taxon>
        <taxon>Gammaproteobacteria</taxon>
        <taxon>Vibrionales</taxon>
        <taxon>Vibrionaceae</taxon>
        <taxon>Vibrio</taxon>
    </lineage>
</organism>
<proteinExistence type="inferred from homology"/>
<dbReference type="InterPro" id="IPR058626">
    <property type="entry name" value="MdtA-like_b-barrel"/>
</dbReference>
<evidence type="ECO:0000313" key="8">
    <source>
        <dbReference type="Proteomes" id="UP000092819"/>
    </source>
</evidence>
<dbReference type="InterPro" id="IPR058625">
    <property type="entry name" value="MdtA-like_BSH"/>
</dbReference>
<comment type="subcellular location">
    <subcellularLocation>
        <location evidence="1">Cell inner membrane</location>
        <topology evidence="1">Lipid-anchor</topology>
    </subcellularLocation>
</comment>
<dbReference type="GO" id="GO:0046677">
    <property type="term" value="P:response to antibiotic"/>
    <property type="evidence" value="ECO:0007669"/>
    <property type="project" value="TreeGrafter"/>
</dbReference>
<dbReference type="Gene3D" id="2.40.420.20">
    <property type="match status" value="1"/>
</dbReference>
<dbReference type="EMBL" id="FLQZ01000064">
    <property type="protein sequence ID" value="SBT14179.1"/>
    <property type="molecule type" value="Genomic_DNA"/>
</dbReference>
<keyword evidence="8" id="KW-1185">Reference proteome</keyword>
<dbReference type="PANTHER" id="PTHR30158:SF10">
    <property type="entry name" value="CATION EFFLUX PUMP"/>
    <property type="match status" value="1"/>
</dbReference>
<dbReference type="Gene3D" id="1.10.287.470">
    <property type="entry name" value="Helix hairpin bin"/>
    <property type="match status" value="1"/>
</dbReference>
<dbReference type="GO" id="GO:0030313">
    <property type="term" value="C:cell envelope"/>
    <property type="evidence" value="ECO:0007669"/>
    <property type="project" value="UniProtKB-SubCell"/>
</dbReference>
<protein>
    <submittedName>
        <fullName evidence="7">Efflux pump periplasmic linker BepF</fullName>
    </submittedName>
</protein>
<feature type="domain" description="Multidrug resistance protein MdtA-like barrel-sandwich hybrid" evidence="4">
    <location>
        <begin position="82"/>
        <end position="212"/>
    </location>
</feature>
<dbReference type="GO" id="GO:0005886">
    <property type="term" value="C:plasma membrane"/>
    <property type="evidence" value="ECO:0007669"/>
    <property type="project" value="TreeGrafter"/>
</dbReference>
<reference evidence="8" key="1">
    <citation type="submission" date="2016-06" db="EMBL/GenBank/DDBJ databases">
        <authorList>
            <person name="Rodrigo-Torres L."/>
            <person name="Arahal D.R."/>
        </authorList>
    </citation>
    <scope>NUCLEOTIDE SEQUENCE [LARGE SCALE GENOMIC DNA]</scope>
    <source>
        <strain evidence="8">CECT 7224</strain>
    </source>
</reference>
<evidence type="ECO:0000259" key="4">
    <source>
        <dbReference type="Pfam" id="PF25917"/>
    </source>
</evidence>
<accession>A0A1C3JGB3</accession>
<gene>
    <name evidence="7" type="primary">bepF_2</name>
    <name evidence="7" type="ORF">VCE7224_02941</name>
</gene>
<feature type="domain" description="Multidrug resistance protein MdtA-like alpha-helical hairpin" evidence="3">
    <location>
        <begin position="120"/>
        <end position="189"/>
    </location>
</feature>
<sequence>MVTSVLRKFYAVQILISDGITMRKKLILTALASSLILAGCGQDAQNAKQAPLPLVAVQDVSVVSHQQSKSYIGRIEAVEDTAITAQVSGYLQSRHFNEGQMVEKGQLLYSIEPSSFEAEVASAKASVAQANANLKKAELDFNRGKNLLPKGSISQSEFDALTANLLGSQAQLEASQAQLNAANVQLSHTKIIAPFSGRISDTKVSTGDLVSPSSGVLTTLVSLDPIHASFSISERERIELGMDRIEGDGSSDSEGVEVQIMLENGEAFEHLGQLDFLGNRINLNTGTIAMRAIADNPNQQLLPGQHVRVDLREKQSIDVVTIPRRAVQTDLEGDFVMVLVESEAEPVAERRNIEMGRQIEGGVIVHSGLEKNDAVITQGLQRVRNGMSVRIQASAEQAE</sequence>
<dbReference type="Pfam" id="PF25876">
    <property type="entry name" value="HH_MFP_RND"/>
    <property type="match status" value="1"/>
</dbReference>
<comment type="similarity">
    <text evidence="2">Belongs to the membrane fusion protein (MFP) (TC 8.A.1) family.</text>
</comment>
<dbReference type="InterPro" id="IPR058627">
    <property type="entry name" value="MdtA-like_C"/>
</dbReference>
<dbReference type="Pfam" id="PF25967">
    <property type="entry name" value="RND-MFP_C"/>
    <property type="match status" value="1"/>
</dbReference>
<dbReference type="NCBIfam" id="TIGR01730">
    <property type="entry name" value="RND_mfp"/>
    <property type="match status" value="1"/>
</dbReference>
<feature type="domain" description="Multidrug resistance protein MdtA-like beta-barrel" evidence="5">
    <location>
        <begin position="225"/>
        <end position="313"/>
    </location>
</feature>
<dbReference type="GO" id="GO:0022857">
    <property type="term" value="F:transmembrane transporter activity"/>
    <property type="evidence" value="ECO:0007669"/>
    <property type="project" value="InterPro"/>
</dbReference>
<dbReference type="Gene3D" id="2.40.50.100">
    <property type="match status" value="1"/>
</dbReference>
<evidence type="ECO:0000259" key="6">
    <source>
        <dbReference type="Pfam" id="PF25967"/>
    </source>
</evidence>
<evidence type="ECO:0000256" key="1">
    <source>
        <dbReference type="ARBA" id="ARBA00004519"/>
    </source>
</evidence>
<dbReference type="InterPro" id="IPR006143">
    <property type="entry name" value="RND_pump_MFP"/>
</dbReference>
<dbReference type="Pfam" id="PF25944">
    <property type="entry name" value="Beta-barrel_RND"/>
    <property type="match status" value="1"/>
</dbReference>
<evidence type="ECO:0000259" key="5">
    <source>
        <dbReference type="Pfam" id="PF25944"/>
    </source>
</evidence>